<feature type="compositionally biased region" description="Basic and acidic residues" evidence="1">
    <location>
        <begin position="20"/>
        <end position="34"/>
    </location>
</feature>
<keyword evidence="3" id="KW-1185">Reference proteome</keyword>
<evidence type="ECO:0000313" key="2">
    <source>
        <dbReference type="EMBL" id="CRK99427.1"/>
    </source>
</evidence>
<dbReference type="Proteomes" id="UP000183832">
    <property type="component" value="Unassembled WGS sequence"/>
</dbReference>
<reference evidence="2 3" key="1">
    <citation type="submission" date="2015-04" db="EMBL/GenBank/DDBJ databases">
        <authorList>
            <person name="Syromyatnikov M.Y."/>
            <person name="Popov V.N."/>
        </authorList>
    </citation>
    <scope>NUCLEOTIDE SEQUENCE [LARGE SCALE GENOMIC DNA]</scope>
</reference>
<name>A0A1J1IGT4_9DIPT</name>
<evidence type="ECO:0000313" key="3">
    <source>
        <dbReference type="Proteomes" id="UP000183832"/>
    </source>
</evidence>
<gene>
    <name evidence="2" type="ORF">CLUMA_CG012743</name>
</gene>
<dbReference type="AlphaFoldDB" id="A0A1J1IGT4"/>
<organism evidence="2 3">
    <name type="scientific">Clunio marinus</name>
    <dbReference type="NCBI Taxonomy" id="568069"/>
    <lineage>
        <taxon>Eukaryota</taxon>
        <taxon>Metazoa</taxon>
        <taxon>Ecdysozoa</taxon>
        <taxon>Arthropoda</taxon>
        <taxon>Hexapoda</taxon>
        <taxon>Insecta</taxon>
        <taxon>Pterygota</taxon>
        <taxon>Neoptera</taxon>
        <taxon>Endopterygota</taxon>
        <taxon>Diptera</taxon>
        <taxon>Nematocera</taxon>
        <taxon>Chironomoidea</taxon>
        <taxon>Chironomidae</taxon>
        <taxon>Clunio</taxon>
    </lineage>
</organism>
<protein>
    <submittedName>
        <fullName evidence="2">CLUMA_CG012743, isoform A</fullName>
    </submittedName>
</protein>
<proteinExistence type="predicted"/>
<accession>A0A1J1IGT4</accession>
<evidence type="ECO:0000256" key="1">
    <source>
        <dbReference type="SAM" id="MobiDB-lite"/>
    </source>
</evidence>
<dbReference type="EMBL" id="CVRI01000050">
    <property type="protein sequence ID" value="CRK99427.1"/>
    <property type="molecule type" value="Genomic_DNA"/>
</dbReference>
<sequence>MPHSIKCNVDRITWQINKEGNEPKRNFNDEKFYDKSAGSENSPIKKLGSYDPDTYRTHKLIKPSEL</sequence>
<feature type="region of interest" description="Disordered" evidence="1">
    <location>
        <begin position="20"/>
        <end position="50"/>
    </location>
</feature>